<evidence type="ECO:0000256" key="1">
    <source>
        <dbReference type="SAM" id="MobiDB-lite"/>
    </source>
</evidence>
<dbReference type="RefSeq" id="WP_394504247.1">
    <property type="nucleotide sequence ID" value="NZ_JBIEIL010000003.1"/>
</dbReference>
<gene>
    <name evidence="3" type="ORF">ACGSLL_06560</name>
</gene>
<proteinExistence type="predicted"/>
<accession>A0ABW7D8Q4</accession>
<dbReference type="Pfam" id="PF13304">
    <property type="entry name" value="AAA_21"/>
    <property type="match status" value="1"/>
</dbReference>
<dbReference type="InterPro" id="IPR003959">
    <property type="entry name" value="ATPase_AAA_core"/>
</dbReference>
<feature type="region of interest" description="Disordered" evidence="1">
    <location>
        <begin position="545"/>
        <end position="565"/>
    </location>
</feature>
<evidence type="ECO:0000259" key="2">
    <source>
        <dbReference type="Pfam" id="PF13304"/>
    </source>
</evidence>
<protein>
    <submittedName>
        <fullName evidence="3">AAA family ATPase</fullName>
    </submittedName>
</protein>
<dbReference type="Gene3D" id="3.40.50.300">
    <property type="entry name" value="P-loop containing nucleotide triphosphate hydrolases"/>
    <property type="match status" value="2"/>
</dbReference>
<dbReference type="CDD" id="cd00267">
    <property type="entry name" value="ABC_ATPase"/>
    <property type="match status" value="1"/>
</dbReference>
<dbReference type="PANTHER" id="PTHR43581">
    <property type="entry name" value="ATP/GTP PHOSPHATASE"/>
    <property type="match status" value="1"/>
</dbReference>
<reference evidence="3 4" key="1">
    <citation type="submission" date="2024-10" db="EMBL/GenBank/DDBJ databases">
        <title>Whole genome of Pseudomonas sp Strain RB5.</title>
        <authorList>
            <person name="Selami N."/>
        </authorList>
    </citation>
    <scope>NUCLEOTIDE SEQUENCE [LARGE SCALE GENOMIC DNA]</scope>
    <source>
        <strain evidence="3 4">RB5</strain>
    </source>
</reference>
<organism evidence="3 4">
    <name type="scientific">Pseudomonas retamae</name>
    <dbReference type="NCBI Taxonomy" id="702110"/>
    <lineage>
        <taxon>Bacteria</taxon>
        <taxon>Pseudomonadati</taxon>
        <taxon>Pseudomonadota</taxon>
        <taxon>Gammaproteobacteria</taxon>
        <taxon>Pseudomonadales</taxon>
        <taxon>Pseudomonadaceae</taxon>
        <taxon>Pseudomonas</taxon>
    </lineage>
</organism>
<dbReference type="PANTHER" id="PTHR43581:SF2">
    <property type="entry name" value="EXCINUCLEASE ATPASE SUBUNIT"/>
    <property type="match status" value="1"/>
</dbReference>
<dbReference type="InterPro" id="IPR051396">
    <property type="entry name" value="Bact_Antivir_Def_Nuclease"/>
</dbReference>
<dbReference type="InterPro" id="IPR027417">
    <property type="entry name" value="P-loop_NTPase"/>
</dbReference>
<comment type="caution">
    <text evidence="3">The sequence shown here is derived from an EMBL/GenBank/DDBJ whole genome shotgun (WGS) entry which is preliminary data.</text>
</comment>
<evidence type="ECO:0000313" key="3">
    <source>
        <dbReference type="EMBL" id="MFG6204016.1"/>
    </source>
</evidence>
<name>A0ABW7D8Q4_9PSED</name>
<evidence type="ECO:0000313" key="4">
    <source>
        <dbReference type="Proteomes" id="UP001605918"/>
    </source>
</evidence>
<dbReference type="Proteomes" id="UP001605918">
    <property type="component" value="Unassembled WGS sequence"/>
</dbReference>
<dbReference type="EMBL" id="JBIEIL010000003">
    <property type="protein sequence ID" value="MFG6204016.1"/>
    <property type="molecule type" value="Genomic_DNA"/>
</dbReference>
<sequence length="624" mass="69834">MTGVRVDKIYIQNFKKIENQEIVLKPITVLVGGNTSGKSSILQAAQLCTSLMQSAYIENTGRTIRKLKTLALDEVFYRPTEKLLSLRHGDAASQTKGFKLGFECTLSKQNEEAETLSLSVAVTRGKNANLALKYEGDDKLMPTIGDRDLPFSIFTPGLSGIPLKEEWKTRGALDAAAMHGDANLYLRTLLDHLLHKDLPADTVSEWCRGALEIEDLPESSSWRAFCTFLNDCYPGAYVYIKHNSAKDRYIDVSVEYRGLEFTLDSSSTGMLQVIQILAYACFYAPPLLLLDEPDAHLHADSQTRLHRALKALTTNTTTRVVLATHSPQLLQLMMDDHDVKVIWLDSGKEVSVPDGQLPAIPILMELGALALGAQVFDPKNKLIVLTEDKEADFIKVFVKANYEGSFACLSYHGCGNLSGARQLSVLLSELRPDARIVIHRDRDFRTTEEMSFELALASARFKLDGCEKTFEMFTPLNDIEHSFLNSHHLEESLAKLANPQQIQDALSNALAIKRDELTAKIHSAREVIKRNLYDCERMKKKLEGRKSSGISLKPPKNKTFLPEDGRHPIEISQCHGKIAYRSFIAELHKIIKGDSRSIEPKIMTCTEFLRDKSWHELLSGKAEG</sequence>
<dbReference type="SUPFAM" id="SSF52540">
    <property type="entry name" value="P-loop containing nucleoside triphosphate hydrolases"/>
    <property type="match status" value="1"/>
</dbReference>
<feature type="domain" description="ATPase AAA-type core" evidence="2">
    <location>
        <begin position="27"/>
        <end position="330"/>
    </location>
</feature>
<keyword evidence="4" id="KW-1185">Reference proteome</keyword>